<evidence type="ECO:0000256" key="6">
    <source>
        <dbReference type="ARBA" id="ARBA00022692"/>
    </source>
</evidence>
<dbReference type="InterPro" id="IPR010132">
    <property type="entry name" value="ATPase_T1SS_HlyB"/>
</dbReference>
<dbReference type="AlphaFoldDB" id="A0A0N1KI96"/>
<keyword evidence="14" id="KW-0378">Hydrolase</keyword>
<dbReference type="PROSITE" id="PS50893">
    <property type="entry name" value="ABC_TRANSPORTER_2"/>
    <property type="match status" value="1"/>
</dbReference>
<dbReference type="GO" id="GO:0016887">
    <property type="term" value="F:ATP hydrolysis activity"/>
    <property type="evidence" value="ECO:0007669"/>
    <property type="project" value="InterPro"/>
</dbReference>
<keyword evidence="15" id="KW-1185">Reference proteome</keyword>
<dbReference type="GO" id="GO:0005524">
    <property type="term" value="F:ATP binding"/>
    <property type="evidence" value="ECO:0007669"/>
    <property type="project" value="UniProtKB-KW"/>
</dbReference>
<dbReference type="GO" id="GO:0030253">
    <property type="term" value="P:protein secretion by the type I secretion system"/>
    <property type="evidence" value="ECO:0007669"/>
    <property type="project" value="InterPro"/>
</dbReference>
<dbReference type="InterPro" id="IPR039421">
    <property type="entry name" value="Type_1_exporter"/>
</dbReference>
<dbReference type="PROSITE" id="PS50929">
    <property type="entry name" value="ABC_TM1F"/>
    <property type="match status" value="1"/>
</dbReference>
<keyword evidence="7" id="KW-0547">Nucleotide-binding</keyword>
<keyword evidence="4" id="KW-0813">Transport</keyword>
<feature type="transmembrane region" description="Helical" evidence="11">
    <location>
        <begin position="280"/>
        <end position="299"/>
    </location>
</feature>
<evidence type="ECO:0000256" key="1">
    <source>
        <dbReference type="ARBA" id="ARBA00004651"/>
    </source>
</evidence>
<evidence type="ECO:0000256" key="7">
    <source>
        <dbReference type="ARBA" id="ARBA00022741"/>
    </source>
</evidence>
<evidence type="ECO:0000256" key="9">
    <source>
        <dbReference type="ARBA" id="ARBA00022989"/>
    </source>
</evidence>
<dbReference type="Gene3D" id="3.40.50.300">
    <property type="entry name" value="P-loop containing nucleotide triphosphate hydrolases"/>
    <property type="match status" value="1"/>
</dbReference>
<evidence type="ECO:0000256" key="5">
    <source>
        <dbReference type="ARBA" id="ARBA00022475"/>
    </source>
</evidence>
<dbReference type="Pfam" id="PF00005">
    <property type="entry name" value="ABC_tran"/>
    <property type="match status" value="1"/>
</dbReference>
<evidence type="ECO:0000256" key="2">
    <source>
        <dbReference type="ARBA" id="ARBA00006025"/>
    </source>
</evidence>
<dbReference type="InterPro" id="IPR017871">
    <property type="entry name" value="ABC_transporter-like_CS"/>
</dbReference>
<dbReference type="EMBL" id="LGAA01000026">
    <property type="protein sequence ID" value="KPD01925.1"/>
    <property type="molecule type" value="Genomic_DNA"/>
</dbReference>
<dbReference type="GO" id="GO:0034040">
    <property type="term" value="F:ATPase-coupled lipid transmembrane transporter activity"/>
    <property type="evidence" value="ECO:0007669"/>
    <property type="project" value="TreeGrafter"/>
</dbReference>
<dbReference type="PANTHER" id="PTHR24221:SF647">
    <property type="entry name" value="BLL6336 PROTEIN"/>
    <property type="match status" value="1"/>
</dbReference>
<keyword evidence="6 11" id="KW-0812">Transmembrane</keyword>
<evidence type="ECO:0000259" key="13">
    <source>
        <dbReference type="PROSITE" id="PS50929"/>
    </source>
</evidence>
<accession>A0A0N1KI96</accession>
<proteinExistence type="inferred from homology"/>
<reference evidence="14 15" key="1">
    <citation type="submission" date="2015-07" db="EMBL/GenBank/DDBJ databases">
        <title>ATOL: Assembling a taxonomically balanced genome-scale reconstruction of the evolutionary history of the Enterobacteriaceae.</title>
        <authorList>
            <person name="Plunkett G.III."/>
            <person name="Neeno-Eckwall E.C."/>
            <person name="Glasner J.D."/>
            <person name="Perna N.T."/>
        </authorList>
    </citation>
    <scope>NUCLEOTIDE SEQUENCE [LARGE SCALE GENOMIC DNA]</scope>
    <source>
        <strain evidence="14 15">ATCC 35017</strain>
    </source>
</reference>
<dbReference type="PROSITE" id="PS00211">
    <property type="entry name" value="ABC_TRANSPORTER_1"/>
    <property type="match status" value="1"/>
</dbReference>
<keyword evidence="5" id="KW-1003">Cell membrane</keyword>
<dbReference type="GO" id="GO:0140359">
    <property type="term" value="F:ABC-type transporter activity"/>
    <property type="evidence" value="ECO:0007669"/>
    <property type="project" value="InterPro"/>
</dbReference>
<dbReference type="InterPro" id="IPR027417">
    <property type="entry name" value="P-loop_NTPase"/>
</dbReference>
<evidence type="ECO:0000256" key="8">
    <source>
        <dbReference type="ARBA" id="ARBA00022840"/>
    </source>
</evidence>
<evidence type="ECO:0000259" key="12">
    <source>
        <dbReference type="PROSITE" id="PS50893"/>
    </source>
</evidence>
<comment type="caution">
    <text evidence="14">The sequence shown here is derived from an EMBL/GenBank/DDBJ whole genome shotgun (WGS) entry which is preliminary data.</text>
</comment>
<dbReference type="InterPro" id="IPR036640">
    <property type="entry name" value="ABC1_TM_sf"/>
</dbReference>
<name>A0A0N1KI96_9GAMM</name>
<dbReference type="NCBIfam" id="TIGR01846">
    <property type="entry name" value="type_I_sec_HlyB"/>
    <property type="match status" value="1"/>
</dbReference>
<evidence type="ECO:0000313" key="14">
    <source>
        <dbReference type="EMBL" id="KPD01925.1"/>
    </source>
</evidence>
<dbReference type="Gene3D" id="3.90.70.10">
    <property type="entry name" value="Cysteine proteinases"/>
    <property type="match status" value="1"/>
</dbReference>
<feature type="transmembrane region" description="Helical" evidence="11">
    <location>
        <begin position="175"/>
        <end position="196"/>
    </location>
</feature>
<feature type="domain" description="ABC transporter" evidence="12">
    <location>
        <begin position="455"/>
        <end position="690"/>
    </location>
</feature>
<dbReference type="InterPro" id="IPR003593">
    <property type="entry name" value="AAA+_ATPase"/>
</dbReference>
<dbReference type="Pfam" id="PF00664">
    <property type="entry name" value="ABC_membrane"/>
    <property type="match status" value="1"/>
</dbReference>
<comment type="subcellular location">
    <subcellularLocation>
        <location evidence="1">Cell membrane</location>
        <topology evidence="1">Multi-pass membrane protein</topology>
    </subcellularLocation>
</comment>
<evidence type="ECO:0000256" key="11">
    <source>
        <dbReference type="SAM" id="Phobius"/>
    </source>
</evidence>
<organism evidence="14 15">
    <name type="scientific">Moellerella wisconsensis ATCC 35017</name>
    <dbReference type="NCBI Taxonomy" id="1354267"/>
    <lineage>
        <taxon>Bacteria</taxon>
        <taxon>Pseudomonadati</taxon>
        <taxon>Pseudomonadota</taxon>
        <taxon>Gammaproteobacteria</taxon>
        <taxon>Enterobacterales</taxon>
        <taxon>Morganellaceae</taxon>
        <taxon>Moellerella</taxon>
    </lineage>
</organism>
<dbReference type="GO" id="GO:0005886">
    <property type="term" value="C:plasma membrane"/>
    <property type="evidence" value="ECO:0007669"/>
    <property type="project" value="UniProtKB-SubCell"/>
</dbReference>
<dbReference type="GO" id="GO:0030256">
    <property type="term" value="C:type I protein secretion system complex"/>
    <property type="evidence" value="ECO:0007669"/>
    <property type="project" value="InterPro"/>
</dbReference>
<evidence type="ECO:0000256" key="10">
    <source>
        <dbReference type="ARBA" id="ARBA00023136"/>
    </source>
</evidence>
<protein>
    <recommendedName>
        <fullName evidence="3">Alpha-hemolysin translocation ATP-binding protein HlyB</fullName>
    </recommendedName>
</protein>
<evidence type="ECO:0000256" key="4">
    <source>
        <dbReference type="ARBA" id="ARBA00022448"/>
    </source>
</evidence>
<feature type="domain" description="ABC transmembrane type-1" evidence="13">
    <location>
        <begin position="144"/>
        <end position="424"/>
    </location>
</feature>
<dbReference type="SMART" id="SM00382">
    <property type="entry name" value="AAA"/>
    <property type="match status" value="1"/>
</dbReference>
<dbReference type="SUPFAM" id="SSF52540">
    <property type="entry name" value="P-loop containing nucleoside triphosphate hydrolases"/>
    <property type="match status" value="1"/>
</dbReference>
<dbReference type="OrthoDB" id="6828292at2"/>
<keyword evidence="9 11" id="KW-1133">Transmembrane helix</keyword>
<dbReference type="InterPro" id="IPR003439">
    <property type="entry name" value="ABC_transporter-like_ATP-bd"/>
</dbReference>
<dbReference type="PANTHER" id="PTHR24221">
    <property type="entry name" value="ATP-BINDING CASSETTE SUB-FAMILY B"/>
    <property type="match status" value="1"/>
</dbReference>
<keyword evidence="8" id="KW-0067">ATP-binding</keyword>
<dbReference type="SUPFAM" id="SSF90123">
    <property type="entry name" value="ABC transporter transmembrane region"/>
    <property type="match status" value="1"/>
</dbReference>
<feature type="transmembrane region" description="Helical" evidence="11">
    <location>
        <begin position="141"/>
        <end position="163"/>
    </location>
</feature>
<dbReference type="FunFam" id="3.40.50.300:FF:000299">
    <property type="entry name" value="ABC transporter ATP-binding protein/permease"/>
    <property type="match status" value="1"/>
</dbReference>
<sequence>MIDKQQSDTLSLIGIIIKLTKDIDINQFNSVISESENFNFNLKNINHHYHVKCQIKQNINKDIKKLSAPCIIYDTDGTSWLLANLNNEQVLIQPAGNAPPEIWEMQEFKSRWSGKWLYVKQQQSKFDISWFYPEFVKHKKIIGLILLFSFILQILALISPIVMQVIMDKVMVHNSLTTLDVLIIALVVAAFAEVILKGFREYIYHHTANRIDIILGLKLVSHLLYLPVSFFKSRQIGAIVTRVKELETIREFLTGSLFTLCVDVLFLFVFIYVMNLLSGVLTLVFILSIPAYLLVAWLLTPKIEAAAHQQFMHTAINTSFLTESLNGVETVKSLSIEPHFKRRWEQQTSDMSQSSFVAQQIHSRSEHWVMFIQKIVLAIILWMGASEVLALNMTIGQLIAFQMMANHASQPLVKMVQLWGDYIRTRVAIEKLAQIINLPTEQHQSGLKNPSNGDILFNNLSFRYQPDMPYILQNFNLSIPQGETLGIVGTSGSGKSTLARLLLRLYAPEQGQITIDNQPLSTINMTTLRQQIGIVLQENFLFHQSVFDNIAQSKPNASLDEVINAAKMAGAHDFILKLPLGYDTLISEGGSSLSGGQRQRVAIARTLLSNPKIIIFDEATSALDDESQAIIQANMHQIAQGRTIITIAHRLSTIRNHQRIIVMQHGKIIEQGSHDELLMLNKQYKHLWTLQQSLK</sequence>
<evidence type="ECO:0000313" key="15">
    <source>
        <dbReference type="Proteomes" id="UP000053226"/>
    </source>
</evidence>
<dbReference type="InterPro" id="IPR011527">
    <property type="entry name" value="ABC1_TM_dom"/>
</dbReference>
<dbReference type="RefSeq" id="WP_053908853.1">
    <property type="nucleotide sequence ID" value="NZ_CAWMUS010000026.1"/>
</dbReference>
<dbReference type="Gene3D" id="1.20.1560.10">
    <property type="entry name" value="ABC transporter type 1, transmembrane domain"/>
    <property type="match status" value="1"/>
</dbReference>
<gene>
    <name evidence="14" type="ORF">M992_2468</name>
</gene>
<evidence type="ECO:0000256" key="3">
    <source>
        <dbReference type="ARBA" id="ARBA00015531"/>
    </source>
</evidence>
<comment type="similarity">
    <text evidence="2">Belongs to the ABC transporter superfamily. Protein-1 exporter (TC 3.A.1.109) family.</text>
</comment>
<dbReference type="Proteomes" id="UP000053226">
    <property type="component" value="Unassembled WGS sequence"/>
</dbReference>
<dbReference type="CDD" id="cd18588">
    <property type="entry name" value="ABC_6TM_CyaB_HlyB_like"/>
    <property type="match status" value="1"/>
</dbReference>
<keyword evidence="10 11" id="KW-0472">Membrane</keyword>
<feature type="transmembrane region" description="Helical" evidence="11">
    <location>
        <begin position="252"/>
        <end position="274"/>
    </location>
</feature>